<evidence type="ECO:0000313" key="3">
    <source>
        <dbReference type="Proteomes" id="UP001595912"/>
    </source>
</evidence>
<proteinExistence type="predicted"/>
<dbReference type="RefSeq" id="WP_380124429.1">
    <property type="nucleotide sequence ID" value="NZ_JBHSIU010000066.1"/>
</dbReference>
<feature type="coiled-coil region" evidence="1">
    <location>
        <begin position="22"/>
        <end position="49"/>
    </location>
</feature>
<accession>A0ABV9W7L5</accession>
<keyword evidence="1" id="KW-0175">Coiled coil</keyword>
<evidence type="ECO:0000313" key="2">
    <source>
        <dbReference type="EMBL" id="MFC5004483.1"/>
    </source>
</evidence>
<sequence>MIAPDEPVAGGPPPSEAVLLRVRGLESRVQLLEQTVRDLAAALDRLDRDDAATMVRKTLDQL</sequence>
<gene>
    <name evidence="2" type="ORF">ACFPIJ_42485</name>
</gene>
<comment type="caution">
    <text evidence="2">The sequence shown here is derived from an EMBL/GenBank/DDBJ whole genome shotgun (WGS) entry which is preliminary data.</text>
</comment>
<dbReference type="Proteomes" id="UP001595912">
    <property type="component" value="Unassembled WGS sequence"/>
</dbReference>
<name>A0ABV9W7L5_9ACTN</name>
<evidence type="ECO:0000256" key="1">
    <source>
        <dbReference type="SAM" id="Coils"/>
    </source>
</evidence>
<dbReference type="EMBL" id="JBHSIU010000066">
    <property type="protein sequence ID" value="MFC5004483.1"/>
    <property type="molecule type" value="Genomic_DNA"/>
</dbReference>
<protein>
    <submittedName>
        <fullName evidence="2">Uncharacterized protein</fullName>
    </submittedName>
</protein>
<keyword evidence="3" id="KW-1185">Reference proteome</keyword>
<organism evidence="2 3">
    <name type="scientific">Dactylosporangium cerinum</name>
    <dbReference type="NCBI Taxonomy" id="1434730"/>
    <lineage>
        <taxon>Bacteria</taxon>
        <taxon>Bacillati</taxon>
        <taxon>Actinomycetota</taxon>
        <taxon>Actinomycetes</taxon>
        <taxon>Micromonosporales</taxon>
        <taxon>Micromonosporaceae</taxon>
        <taxon>Dactylosporangium</taxon>
    </lineage>
</organism>
<reference evidence="3" key="1">
    <citation type="journal article" date="2019" name="Int. J. Syst. Evol. Microbiol.">
        <title>The Global Catalogue of Microorganisms (GCM) 10K type strain sequencing project: providing services to taxonomists for standard genome sequencing and annotation.</title>
        <authorList>
            <consortium name="The Broad Institute Genomics Platform"/>
            <consortium name="The Broad Institute Genome Sequencing Center for Infectious Disease"/>
            <person name="Wu L."/>
            <person name="Ma J."/>
        </authorList>
    </citation>
    <scope>NUCLEOTIDE SEQUENCE [LARGE SCALE GENOMIC DNA]</scope>
    <source>
        <strain evidence="3">CGMCC 4.7152</strain>
    </source>
</reference>